<reference evidence="4 5" key="1">
    <citation type="journal article" date="2013" name="Int. J. Syst. Evol. Microbiol.">
        <title>Ilumatobacter nonamiense sp. nov. and Ilumatobacter coccineum sp. nov., isolated from seashore sand.</title>
        <authorList>
            <person name="Matsumoto A."/>
            <person name="Kasai H."/>
            <person name="Matsuo Y."/>
            <person name="Shizuri Y."/>
            <person name="Ichikawa N."/>
            <person name="Fujita N."/>
            <person name="Omura S."/>
            <person name="Takahashi Y."/>
        </authorList>
    </citation>
    <scope>NUCLEOTIDE SEQUENCE [LARGE SCALE GENOMIC DNA]</scope>
    <source>
        <strain evidence="5">NBRC 103263 / KCTC 29153 / YM16-304</strain>
    </source>
</reference>
<dbReference type="InterPro" id="IPR008949">
    <property type="entry name" value="Isoprenoid_synthase_dom_sf"/>
</dbReference>
<dbReference type="GO" id="GO:0016117">
    <property type="term" value="P:carotenoid biosynthetic process"/>
    <property type="evidence" value="ECO:0007669"/>
    <property type="project" value="UniProtKB-ARBA"/>
</dbReference>
<keyword evidence="2 4" id="KW-0808">Transferase</keyword>
<gene>
    <name evidence="4" type="primary">crtB</name>
    <name evidence="4" type="ORF">YM304_37420</name>
</gene>
<accession>A0A6C7EJA4</accession>
<dbReference type="Gene3D" id="1.10.600.10">
    <property type="entry name" value="Farnesyl Diphosphate Synthase"/>
    <property type="match status" value="1"/>
</dbReference>
<dbReference type="AlphaFoldDB" id="A0A6C7EJA4"/>
<dbReference type="SFLD" id="SFLDS00005">
    <property type="entry name" value="Isoprenoid_Synthase_Type_I"/>
    <property type="match status" value="1"/>
</dbReference>
<feature type="region of interest" description="Disordered" evidence="3">
    <location>
        <begin position="1"/>
        <end position="24"/>
    </location>
</feature>
<dbReference type="SFLD" id="SFLDG01212">
    <property type="entry name" value="Phytoene_synthase_like"/>
    <property type="match status" value="1"/>
</dbReference>
<evidence type="ECO:0000313" key="5">
    <source>
        <dbReference type="Proteomes" id="UP000011863"/>
    </source>
</evidence>
<dbReference type="InterPro" id="IPR044843">
    <property type="entry name" value="Trans_IPPS_bact-type"/>
</dbReference>
<dbReference type="UniPathway" id="UPA00799"/>
<protein>
    <submittedName>
        <fullName evidence="4">Phytoene synthase</fullName>
        <ecNumber evidence="4">2.5.1.32</ecNumber>
    </submittedName>
</protein>
<dbReference type="GO" id="GO:0004311">
    <property type="term" value="F:geranylgeranyl diphosphate synthase activity"/>
    <property type="evidence" value="ECO:0007669"/>
    <property type="project" value="InterPro"/>
</dbReference>
<evidence type="ECO:0000256" key="2">
    <source>
        <dbReference type="ARBA" id="ARBA00022679"/>
    </source>
</evidence>
<dbReference type="PROSITE" id="PS01045">
    <property type="entry name" value="SQUALEN_PHYTOEN_SYN_2"/>
    <property type="match status" value="1"/>
</dbReference>
<proteinExistence type="predicted"/>
<dbReference type="PANTHER" id="PTHR31480">
    <property type="entry name" value="BIFUNCTIONAL LYCOPENE CYCLASE/PHYTOENE SYNTHASE"/>
    <property type="match status" value="1"/>
</dbReference>
<dbReference type="KEGG" id="aym:YM304_37420"/>
<dbReference type="SFLD" id="SFLDG01018">
    <property type="entry name" value="Squalene/Phytoene_Synthase_Lik"/>
    <property type="match status" value="1"/>
</dbReference>
<dbReference type="InterPro" id="IPR019845">
    <property type="entry name" value="Squalene/phytoene_synthase_CS"/>
</dbReference>
<evidence type="ECO:0000256" key="1">
    <source>
        <dbReference type="ARBA" id="ARBA00004684"/>
    </source>
</evidence>
<dbReference type="InterPro" id="IPR033904">
    <property type="entry name" value="Trans_IPPS_HH"/>
</dbReference>
<dbReference type="InterPro" id="IPR002060">
    <property type="entry name" value="Squ/phyt_synthse"/>
</dbReference>
<dbReference type="EMBL" id="AP012057">
    <property type="protein sequence ID" value="BAN04056.1"/>
    <property type="molecule type" value="Genomic_DNA"/>
</dbReference>
<name>A0A6C7EJA4_ILUCY</name>
<dbReference type="GO" id="GO:0051996">
    <property type="term" value="F:squalene synthase [NAD(P)H] activity"/>
    <property type="evidence" value="ECO:0007669"/>
    <property type="project" value="InterPro"/>
</dbReference>
<dbReference type="PROSITE" id="PS01044">
    <property type="entry name" value="SQUALEN_PHYTOEN_SYN_1"/>
    <property type="match status" value="1"/>
</dbReference>
<dbReference type="EC" id="2.5.1.32" evidence="4"/>
<comment type="pathway">
    <text evidence="1">Carotenoid biosynthesis; phytoene biosynthesis.</text>
</comment>
<dbReference type="SUPFAM" id="SSF48576">
    <property type="entry name" value="Terpenoid synthases"/>
    <property type="match status" value="1"/>
</dbReference>
<organism evidence="4 5">
    <name type="scientific">Ilumatobacter coccineus (strain NBRC 103263 / KCTC 29153 / YM16-304)</name>
    <dbReference type="NCBI Taxonomy" id="1313172"/>
    <lineage>
        <taxon>Bacteria</taxon>
        <taxon>Bacillati</taxon>
        <taxon>Actinomycetota</taxon>
        <taxon>Acidimicrobiia</taxon>
        <taxon>Acidimicrobiales</taxon>
        <taxon>Ilumatobacteraceae</taxon>
        <taxon>Ilumatobacter</taxon>
    </lineage>
</organism>
<evidence type="ECO:0000313" key="4">
    <source>
        <dbReference type="EMBL" id="BAN04056.1"/>
    </source>
</evidence>
<dbReference type="Pfam" id="PF00494">
    <property type="entry name" value="SQS_PSY"/>
    <property type="match status" value="1"/>
</dbReference>
<keyword evidence="5" id="KW-1185">Reference proteome</keyword>
<sequence length="310" mass="35583">MLSGLLRNPFARRPPTPTTHLLPEGPVTLDESYDLCREFNKRHGTTYYWSTKVLPRIKQHHVHALYAFARYADDIVDEIPSQGGRDVPVEERAAALHDFGDRFFADLDAGRSDDPVLKAVVHTVRAFDIDTDTFRRFLRSMEMDLTVESYETWDDLLDYMDGSAAVIGEMMLPILEPTDHEQSLPSARDLGNAFQLTNFLRDIDEDLDRGRQYVPLEDSRRFGVDLTDRRVTPEFVSLMQFEIERCRELYRSAEAGFAMLPPRSAKCVRAAHTLYSRILDKIEEQQYDVFTSRASVSTAEKARLVASLLR</sequence>
<dbReference type="CDD" id="cd00683">
    <property type="entry name" value="Trans_IPPS_HH"/>
    <property type="match status" value="1"/>
</dbReference>
<dbReference type="Proteomes" id="UP000011863">
    <property type="component" value="Chromosome"/>
</dbReference>
<evidence type="ECO:0000256" key="3">
    <source>
        <dbReference type="SAM" id="MobiDB-lite"/>
    </source>
</evidence>